<feature type="region of interest" description="Disordered" evidence="1">
    <location>
        <begin position="537"/>
        <end position="560"/>
    </location>
</feature>
<protein>
    <submittedName>
        <fullName evidence="3">Large membrane protein</fullName>
    </submittedName>
</protein>
<dbReference type="EMBL" id="AGBF01000015">
    <property type="protein sequence ID" value="EGX60379.1"/>
    <property type="molecule type" value="Genomic_DNA"/>
</dbReference>
<comment type="caution">
    <text evidence="3">The sequence shown here is derived from an EMBL/GenBank/DDBJ whole genome shotgun (WGS) entry which is preliminary data.</text>
</comment>
<dbReference type="Proteomes" id="UP000004217">
    <property type="component" value="Unassembled WGS sequence"/>
</dbReference>
<accession>G2G7U6</accession>
<dbReference type="PATRIC" id="fig|700597.3.peg.1521"/>
<evidence type="ECO:0000313" key="3">
    <source>
        <dbReference type="EMBL" id="EGX60379.1"/>
    </source>
</evidence>
<keyword evidence="2" id="KW-0472">Membrane</keyword>
<organism evidence="3 4">
    <name type="scientific">Streptomyces zinciresistens K42</name>
    <dbReference type="NCBI Taxonomy" id="700597"/>
    <lineage>
        <taxon>Bacteria</taxon>
        <taxon>Bacillati</taxon>
        <taxon>Actinomycetota</taxon>
        <taxon>Actinomycetes</taxon>
        <taxon>Kitasatosporales</taxon>
        <taxon>Streptomycetaceae</taxon>
        <taxon>Streptomyces</taxon>
    </lineage>
</organism>
<sequence>MNTERPENDDTGADGSAEERDAREQQDTAGAGGPDTAGPGGPDTAGAGSGESAGPVAPGEPAGPGEGGDAVPSRRRSPVLIASVAAAVLLAGGGGAYLAADLTGGPDAGTSAGARGDGTPPPLRLDGSGADGGGTRGVAPGEPNPYGVLYRAAGKLPEGPGSAPVYRASGEVGAAEVARLAEALGVDGTPVARGQSWRVGAKDGAGPTLQVTRTAPADWTFSRYAPGADDCRGTTVCAKGPGGPSGEPVSEEAAKKAAGPVLRAVGQGDARLDASQVVGARRVVNADPVVGGLPTYGWSTGVTVDGRGDVVAGSGRLKAPVKGDGYPVLSARKTLALLNRAPEATGRTGVGGCASAVPLDRSPGTECGTGAPGSARPSARGTGKDTVTVEKAVFGLAARTVDGRQALVPSWLFAVRGADASAVTVTHPAVDPAFLAPAAPGEEPAPRPSGPKDEPAPVTRNVTVDGYTVDGSELTVAFTGGVCADYKVTAAEDGGRVTVRVTETTRPEKVCIMIAKVFRKTVRLEEPLGDRKVVGTDGRTLPLLRPGVKLPDGPQTSGAR</sequence>
<feature type="compositionally biased region" description="Basic and acidic residues" evidence="1">
    <location>
        <begin position="17"/>
        <end position="26"/>
    </location>
</feature>
<dbReference type="RefSeq" id="WP_007493044.1">
    <property type="nucleotide sequence ID" value="NZ_AGBF01000015.1"/>
</dbReference>
<evidence type="ECO:0000256" key="1">
    <source>
        <dbReference type="SAM" id="MobiDB-lite"/>
    </source>
</evidence>
<dbReference type="AlphaFoldDB" id="G2G7U6"/>
<gene>
    <name evidence="3" type="ORF">SZN_07799</name>
</gene>
<proteinExistence type="predicted"/>
<feature type="region of interest" description="Disordered" evidence="1">
    <location>
        <begin position="1"/>
        <end position="74"/>
    </location>
</feature>
<reference evidence="3 4" key="1">
    <citation type="submission" date="2011-08" db="EMBL/GenBank/DDBJ databases">
        <authorList>
            <person name="Lin Y."/>
            <person name="Hao X."/>
            <person name="Johnstone L."/>
            <person name="Miller S.J."/>
            <person name="Wei G."/>
            <person name="Rensing C."/>
        </authorList>
    </citation>
    <scope>NUCLEOTIDE SEQUENCE [LARGE SCALE GENOMIC DNA]</scope>
    <source>
        <strain evidence="3 4">K42</strain>
    </source>
</reference>
<feature type="transmembrane region" description="Helical" evidence="2">
    <location>
        <begin position="79"/>
        <end position="100"/>
    </location>
</feature>
<feature type="region of interest" description="Disordered" evidence="1">
    <location>
        <begin position="364"/>
        <end position="384"/>
    </location>
</feature>
<evidence type="ECO:0000313" key="4">
    <source>
        <dbReference type="Proteomes" id="UP000004217"/>
    </source>
</evidence>
<feature type="compositionally biased region" description="Gly residues" evidence="1">
    <location>
        <begin position="30"/>
        <end position="51"/>
    </location>
</feature>
<name>G2G7U6_9ACTN</name>
<evidence type="ECO:0000256" key="2">
    <source>
        <dbReference type="SAM" id="Phobius"/>
    </source>
</evidence>
<feature type="region of interest" description="Disordered" evidence="1">
    <location>
        <begin position="434"/>
        <end position="458"/>
    </location>
</feature>
<keyword evidence="2" id="KW-1133">Transmembrane helix</keyword>
<feature type="region of interest" description="Disordered" evidence="1">
    <location>
        <begin position="109"/>
        <end position="143"/>
    </location>
</feature>
<keyword evidence="4" id="KW-1185">Reference proteome</keyword>
<keyword evidence="2" id="KW-0812">Transmembrane</keyword>